<dbReference type="GO" id="GO:0005829">
    <property type="term" value="C:cytosol"/>
    <property type="evidence" value="ECO:0007669"/>
    <property type="project" value="TreeGrafter"/>
</dbReference>
<evidence type="ECO:0000313" key="5">
    <source>
        <dbReference type="Proteomes" id="UP000012283"/>
    </source>
</evidence>
<name>N4WS55_9BACI</name>
<dbReference type="PANTHER" id="PTHR30137:SF8">
    <property type="entry name" value="BLR5498 PROTEIN"/>
    <property type="match status" value="1"/>
</dbReference>
<keyword evidence="1" id="KW-0560">Oxidoreductase</keyword>
<reference evidence="4 5" key="1">
    <citation type="submission" date="2013-03" db="EMBL/GenBank/DDBJ databases">
        <title>Draft genome sequence of Gracibacillus halophilus YIM-C55.5, a moderately halophilic and thermophilic organism from the Xiaochaidamu salt lake.</title>
        <authorList>
            <person name="Sugumar T."/>
            <person name="Polireddy D.R."/>
            <person name="Antony A."/>
            <person name="Madhava Y.R."/>
            <person name="Sivakumar N."/>
        </authorList>
    </citation>
    <scope>NUCLEOTIDE SEQUENCE [LARGE SCALE GENOMIC DNA]</scope>
    <source>
        <strain evidence="4 5">YIM-C55.5</strain>
    </source>
</reference>
<dbReference type="Gene3D" id="3.20.20.30">
    <property type="entry name" value="Luciferase-like domain"/>
    <property type="match status" value="1"/>
</dbReference>
<evidence type="ECO:0000259" key="3">
    <source>
        <dbReference type="Pfam" id="PF00296"/>
    </source>
</evidence>
<proteinExistence type="predicted"/>
<keyword evidence="2" id="KW-0503">Monooxygenase</keyword>
<comment type="caution">
    <text evidence="4">The sequence shown here is derived from an EMBL/GenBank/DDBJ whole genome shotgun (WGS) entry which is preliminary data.</text>
</comment>
<protein>
    <submittedName>
        <fullName evidence="4">Luciferase family protein</fullName>
    </submittedName>
</protein>
<dbReference type="InterPro" id="IPR011251">
    <property type="entry name" value="Luciferase-like_dom"/>
</dbReference>
<dbReference type="PATRIC" id="fig|1308866.3.peg.1323"/>
<dbReference type="EMBL" id="APML01000021">
    <property type="protein sequence ID" value="ENH97225.1"/>
    <property type="molecule type" value="Genomic_DNA"/>
</dbReference>
<dbReference type="Proteomes" id="UP000012283">
    <property type="component" value="Unassembled WGS sequence"/>
</dbReference>
<dbReference type="InterPro" id="IPR050766">
    <property type="entry name" value="Bact_Lucif_Oxidored"/>
</dbReference>
<dbReference type="RefSeq" id="WP_003466933.1">
    <property type="nucleotide sequence ID" value="NZ_APML01000021.1"/>
</dbReference>
<accession>N4WS55</accession>
<dbReference type="Pfam" id="PF00296">
    <property type="entry name" value="Bac_luciferase"/>
    <property type="match status" value="1"/>
</dbReference>
<organism evidence="4 5">
    <name type="scientific">Gracilibacillus halophilus YIM-C55.5</name>
    <dbReference type="NCBI Taxonomy" id="1308866"/>
    <lineage>
        <taxon>Bacteria</taxon>
        <taxon>Bacillati</taxon>
        <taxon>Bacillota</taxon>
        <taxon>Bacilli</taxon>
        <taxon>Bacillales</taxon>
        <taxon>Bacillaceae</taxon>
        <taxon>Gracilibacillus</taxon>
    </lineage>
</organism>
<evidence type="ECO:0000313" key="4">
    <source>
        <dbReference type="EMBL" id="ENH97225.1"/>
    </source>
</evidence>
<keyword evidence="5" id="KW-1185">Reference proteome</keyword>
<dbReference type="GO" id="GO:0004497">
    <property type="term" value="F:monooxygenase activity"/>
    <property type="evidence" value="ECO:0007669"/>
    <property type="project" value="UniProtKB-KW"/>
</dbReference>
<dbReference type="STRING" id="1308866.J416_06557"/>
<dbReference type="OrthoDB" id="9776438at2"/>
<evidence type="ECO:0000256" key="2">
    <source>
        <dbReference type="ARBA" id="ARBA00023033"/>
    </source>
</evidence>
<dbReference type="AlphaFoldDB" id="N4WS55"/>
<dbReference type="eggNOG" id="COG2141">
    <property type="taxonomic scope" value="Bacteria"/>
</dbReference>
<evidence type="ECO:0000256" key="1">
    <source>
        <dbReference type="ARBA" id="ARBA00023002"/>
    </source>
</evidence>
<feature type="domain" description="Luciferase-like" evidence="3">
    <location>
        <begin position="5"/>
        <end position="304"/>
    </location>
</feature>
<dbReference type="InterPro" id="IPR036661">
    <property type="entry name" value="Luciferase-like_sf"/>
</dbReference>
<dbReference type="GO" id="GO:0016705">
    <property type="term" value="F:oxidoreductase activity, acting on paired donors, with incorporation or reduction of molecular oxygen"/>
    <property type="evidence" value="ECO:0007669"/>
    <property type="project" value="InterPro"/>
</dbReference>
<sequence>MSSFEFGISTLAERLKDPHTNQTPSFQKRIADIVKMGEYADQVGLDFFGVGEHHRLDYAVSAPQMILAAIAQGTNFIRLSALTTILNTSDPVRIYEDFATLDLLSNGRAEITAGRGAFVESFPLFGYQEKDYDALFEEHLQLLLQIKQNERVSWSGTFRPSLERAEISPRVPSSNLPVSIGVGGTVESAERAGAYDCGLAISMFGNNPYRYQKLVQAYNQALSPLSQPNISIHAHTFIRETKEELEEEFYPYYGNHWEHITNQGIGGSMGAARTDLEFIRSKESALFVGTPADIIDKILYQYEQFRHQRFVAQVDFGGQPLSMVQKTTRLLAERVAPQVKQVLADR</sequence>
<gene>
    <name evidence="4" type="ORF">J416_06557</name>
</gene>
<dbReference type="PANTHER" id="PTHR30137">
    <property type="entry name" value="LUCIFERASE-LIKE MONOOXYGENASE"/>
    <property type="match status" value="1"/>
</dbReference>
<dbReference type="SUPFAM" id="SSF51679">
    <property type="entry name" value="Bacterial luciferase-like"/>
    <property type="match status" value="1"/>
</dbReference>